<keyword evidence="4" id="KW-1185">Reference proteome</keyword>
<reference evidence="3 4" key="1">
    <citation type="submission" date="2017-07" db="EMBL/GenBank/DDBJ databases">
        <authorList>
            <person name="Talla V."/>
            <person name="Backstrom N."/>
        </authorList>
    </citation>
    <scope>NUCLEOTIDE SEQUENCE [LARGE SCALE GENOMIC DNA]</scope>
</reference>
<feature type="chain" id="PRO_5022884724" evidence="2">
    <location>
        <begin position="24"/>
        <end position="116"/>
    </location>
</feature>
<keyword evidence="2" id="KW-0732">Signal</keyword>
<name>A0A5E4R2L1_9NEOP</name>
<feature type="region of interest" description="Disordered" evidence="1">
    <location>
        <begin position="49"/>
        <end position="68"/>
    </location>
</feature>
<accession>A0A5E4R2L1</accession>
<dbReference type="Proteomes" id="UP000324832">
    <property type="component" value="Unassembled WGS sequence"/>
</dbReference>
<gene>
    <name evidence="3" type="ORF">LSINAPIS_LOCUS13899</name>
</gene>
<dbReference type="EMBL" id="FZQP02006826">
    <property type="protein sequence ID" value="VVD04044.1"/>
    <property type="molecule type" value="Genomic_DNA"/>
</dbReference>
<evidence type="ECO:0000256" key="2">
    <source>
        <dbReference type="SAM" id="SignalP"/>
    </source>
</evidence>
<evidence type="ECO:0000256" key="1">
    <source>
        <dbReference type="SAM" id="MobiDB-lite"/>
    </source>
</evidence>
<proteinExistence type="predicted"/>
<sequence length="116" mass="13508">MSSTKMLFGCVVSILVLCELVDAKAIDNGESDFCKDLMDLVKSYYKDKTMDSDKDNTEDEDKKKEKLTDSEGTKLLTWFMPHLEEPDEKLKKSYKQPLERLISSYTEFLSNLFRIF</sequence>
<organism evidence="3 4">
    <name type="scientific">Leptidea sinapis</name>
    <dbReference type="NCBI Taxonomy" id="189913"/>
    <lineage>
        <taxon>Eukaryota</taxon>
        <taxon>Metazoa</taxon>
        <taxon>Ecdysozoa</taxon>
        <taxon>Arthropoda</taxon>
        <taxon>Hexapoda</taxon>
        <taxon>Insecta</taxon>
        <taxon>Pterygota</taxon>
        <taxon>Neoptera</taxon>
        <taxon>Endopterygota</taxon>
        <taxon>Lepidoptera</taxon>
        <taxon>Glossata</taxon>
        <taxon>Ditrysia</taxon>
        <taxon>Papilionoidea</taxon>
        <taxon>Pieridae</taxon>
        <taxon>Dismorphiinae</taxon>
        <taxon>Leptidea</taxon>
    </lineage>
</organism>
<feature type="signal peptide" evidence="2">
    <location>
        <begin position="1"/>
        <end position="23"/>
    </location>
</feature>
<evidence type="ECO:0000313" key="4">
    <source>
        <dbReference type="Proteomes" id="UP000324832"/>
    </source>
</evidence>
<evidence type="ECO:0000313" key="3">
    <source>
        <dbReference type="EMBL" id="VVD04044.1"/>
    </source>
</evidence>
<dbReference type="AlphaFoldDB" id="A0A5E4R2L1"/>
<protein>
    <submittedName>
        <fullName evidence="3">Uncharacterized protein</fullName>
    </submittedName>
</protein>